<reference evidence="6 7" key="1">
    <citation type="submission" date="2018-03" db="EMBL/GenBank/DDBJ databases">
        <title>Genomic Encyclopedia of Archaeal and Bacterial Type Strains, Phase II (KMG-II): from individual species to whole genera.</title>
        <authorList>
            <person name="Goeker M."/>
        </authorList>
    </citation>
    <scope>NUCLEOTIDE SEQUENCE [LARGE SCALE GENOMIC DNA]</scope>
    <source>
        <strain evidence="6 7">DSM 101533</strain>
    </source>
</reference>
<proteinExistence type="predicted"/>
<evidence type="ECO:0000259" key="5">
    <source>
        <dbReference type="SMART" id="SM00644"/>
    </source>
</evidence>
<dbReference type="GO" id="GO:0009253">
    <property type="term" value="P:peptidoglycan catabolic process"/>
    <property type="evidence" value="ECO:0007669"/>
    <property type="project" value="InterPro"/>
</dbReference>
<protein>
    <recommendedName>
        <fullName evidence="2">N-acetylmuramoyl-L-alanine amidase</fullName>
        <ecNumber evidence="2">3.5.1.28</ecNumber>
    </recommendedName>
</protein>
<gene>
    <name evidence="6" type="ORF">CLV80_102325</name>
</gene>
<dbReference type="GO" id="GO:0008745">
    <property type="term" value="F:N-acetylmuramoyl-L-alanine amidase activity"/>
    <property type="evidence" value="ECO:0007669"/>
    <property type="project" value="UniProtKB-EC"/>
</dbReference>
<organism evidence="6 7">
    <name type="scientific">Yoonia maritima</name>
    <dbReference type="NCBI Taxonomy" id="1435347"/>
    <lineage>
        <taxon>Bacteria</taxon>
        <taxon>Pseudomonadati</taxon>
        <taxon>Pseudomonadota</taxon>
        <taxon>Alphaproteobacteria</taxon>
        <taxon>Rhodobacterales</taxon>
        <taxon>Paracoccaceae</taxon>
        <taxon>Yoonia</taxon>
    </lineage>
</organism>
<feature type="domain" description="N-acetylmuramoyl-L-alanine amidase" evidence="5">
    <location>
        <begin position="18"/>
        <end position="153"/>
    </location>
</feature>
<sequence length="239" mass="26161">MGPCTVQDGIRQLKLTTYNSPNCGPRRGVTQPDMVVLHYTAMQSAAAARDTLCNPANEVSAHYLIAESGEVMSLVPEALRAWHAGAGRWGAVTDVNSHSIGIEIANDGFSPFAAPQMDALADLLKGINARWGIRPERVIGHSDMAPGRKIDPGARFDWRRLARMGFAVWPEEVASENPEFFAPRMRSFGYTATDDADLLLSVFRMRFRPWATGPLDETDAGMITDLARRFPVDVNAAST</sequence>
<name>A0A2T0W3A5_9RHOB</name>
<evidence type="ECO:0000313" key="6">
    <source>
        <dbReference type="EMBL" id="PRY79680.1"/>
    </source>
</evidence>
<dbReference type="GO" id="GO:0019867">
    <property type="term" value="C:outer membrane"/>
    <property type="evidence" value="ECO:0007669"/>
    <property type="project" value="TreeGrafter"/>
</dbReference>
<dbReference type="InterPro" id="IPR002502">
    <property type="entry name" value="Amidase_domain"/>
</dbReference>
<evidence type="ECO:0000313" key="7">
    <source>
        <dbReference type="Proteomes" id="UP000238007"/>
    </source>
</evidence>
<dbReference type="CDD" id="cd06583">
    <property type="entry name" value="PGRP"/>
    <property type="match status" value="1"/>
</dbReference>
<dbReference type="EMBL" id="PVTP01000002">
    <property type="protein sequence ID" value="PRY79680.1"/>
    <property type="molecule type" value="Genomic_DNA"/>
</dbReference>
<dbReference type="PANTHER" id="PTHR30417">
    <property type="entry name" value="N-ACETYLMURAMOYL-L-ALANINE AMIDASE AMID"/>
    <property type="match status" value="1"/>
</dbReference>
<dbReference type="GO" id="GO:0071555">
    <property type="term" value="P:cell wall organization"/>
    <property type="evidence" value="ECO:0007669"/>
    <property type="project" value="UniProtKB-KW"/>
</dbReference>
<dbReference type="PANTHER" id="PTHR30417:SF1">
    <property type="entry name" value="N-ACETYLMURAMOYL-L-ALANINE AMIDASE AMID"/>
    <property type="match status" value="1"/>
</dbReference>
<accession>A0A2T0W3A5</accession>
<dbReference type="EC" id="3.5.1.28" evidence="2"/>
<dbReference type="InterPro" id="IPR051206">
    <property type="entry name" value="NAMLAA_amidase_2"/>
</dbReference>
<evidence type="ECO:0000256" key="4">
    <source>
        <dbReference type="ARBA" id="ARBA00023316"/>
    </source>
</evidence>
<dbReference type="SMART" id="SM00644">
    <property type="entry name" value="Ami_2"/>
    <property type="match status" value="1"/>
</dbReference>
<dbReference type="Proteomes" id="UP000238007">
    <property type="component" value="Unassembled WGS sequence"/>
</dbReference>
<evidence type="ECO:0000256" key="2">
    <source>
        <dbReference type="ARBA" id="ARBA00011901"/>
    </source>
</evidence>
<keyword evidence="7" id="KW-1185">Reference proteome</keyword>
<dbReference type="SUPFAM" id="SSF55846">
    <property type="entry name" value="N-acetylmuramoyl-L-alanine amidase-like"/>
    <property type="match status" value="1"/>
</dbReference>
<dbReference type="Pfam" id="PF01510">
    <property type="entry name" value="Amidase_2"/>
    <property type="match status" value="1"/>
</dbReference>
<comment type="catalytic activity">
    <reaction evidence="1">
        <text>Hydrolyzes the link between N-acetylmuramoyl residues and L-amino acid residues in certain cell-wall glycopeptides.</text>
        <dbReference type="EC" id="3.5.1.28"/>
    </reaction>
</comment>
<dbReference type="AlphaFoldDB" id="A0A2T0W3A5"/>
<dbReference type="GO" id="GO:0009254">
    <property type="term" value="P:peptidoglycan turnover"/>
    <property type="evidence" value="ECO:0007669"/>
    <property type="project" value="TreeGrafter"/>
</dbReference>
<evidence type="ECO:0000256" key="3">
    <source>
        <dbReference type="ARBA" id="ARBA00022801"/>
    </source>
</evidence>
<dbReference type="InterPro" id="IPR036505">
    <property type="entry name" value="Amidase/PGRP_sf"/>
</dbReference>
<comment type="caution">
    <text evidence="6">The sequence shown here is derived from an EMBL/GenBank/DDBJ whole genome shotgun (WGS) entry which is preliminary data.</text>
</comment>
<keyword evidence="4" id="KW-0961">Cell wall biogenesis/degradation</keyword>
<keyword evidence="3" id="KW-0378">Hydrolase</keyword>
<dbReference type="Gene3D" id="3.40.80.10">
    <property type="entry name" value="Peptidoglycan recognition protein-like"/>
    <property type="match status" value="1"/>
</dbReference>
<evidence type="ECO:0000256" key="1">
    <source>
        <dbReference type="ARBA" id="ARBA00001561"/>
    </source>
</evidence>